<proteinExistence type="predicted"/>
<evidence type="ECO:0000313" key="1">
    <source>
        <dbReference type="EMBL" id="KAJ7617762.1"/>
    </source>
</evidence>
<evidence type="ECO:0000313" key="2">
    <source>
        <dbReference type="Proteomes" id="UP001221142"/>
    </source>
</evidence>
<dbReference type="AlphaFoldDB" id="A0AAD7FDM9"/>
<gene>
    <name evidence="1" type="ORF">FB45DRAFT_932637</name>
</gene>
<name>A0AAD7FDM9_9AGAR</name>
<organism evidence="1 2">
    <name type="scientific">Roridomyces roridus</name>
    <dbReference type="NCBI Taxonomy" id="1738132"/>
    <lineage>
        <taxon>Eukaryota</taxon>
        <taxon>Fungi</taxon>
        <taxon>Dikarya</taxon>
        <taxon>Basidiomycota</taxon>
        <taxon>Agaricomycotina</taxon>
        <taxon>Agaricomycetes</taxon>
        <taxon>Agaricomycetidae</taxon>
        <taxon>Agaricales</taxon>
        <taxon>Marasmiineae</taxon>
        <taxon>Mycenaceae</taxon>
        <taxon>Roridomyces</taxon>
    </lineage>
</organism>
<dbReference type="EMBL" id="JARKIF010000020">
    <property type="protein sequence ID" value="KAJ7617762.1"/>
    <property type="molecule type" value="Genomic_DNA"/>
</dbReference>
<comment type="caution">
    <text evidence="1">The sequence shown here is derived from an EMBL/GenBank/DDBJ whole genome shotgun (WGS) entry which is preliminary data.</text>
</comment>
<accession>A0AAD7FDM9</accession>
<keyword evidence="2" id="KW-1185">Reference proteome</keyword>
<sequence length="169" mass="18694">MCIRSRQVSRSRSLKCWPHLAGLQRTLVIFIPWLRILVDSSARHGICPVDLLPSSGPPARLGNGNQLGFCLWLDSRMWLHGAVSSFVRQVSGSGCGFGTTSRMRASSNPCRIHAHVLDERKKSPRLGGTGRGCIARYAPRELYFIQRGRRTIKPLIFDTVSVAIAGTHS</sequence>
<protein>
    <submittedName>
        <fullName evidence="1">Uncharacterized protein</fullName>
    </submittedName>
</protein>
<dbReference type="Proteomes" id="UP001221142">
    <property type="component" value="Unassembled WGS sequence"/>
</dbReference>
<reference evidence="1" key="1">
    <citation type="submission" date="2023-03" db="EMBL/GenBank/DDBJ databases">
        <title>Massive genome expansion in bonnet fungi (Mycena s.s.) driven by repeated elements and novel gene families across ecological guilds.</title>
        <authorList>
            <consortium name="Lawrence Berkeley National Laboratory"/>
            <person name="Harder C.B."/>
            <person name="Miyauchi S."/>
            <person name="Viragh M."/>
            <person name="Kuo A."/>
            <person name="Thoen E."/>
            <person name="Andreopoulos B."/>
            <person name="Lu D."/>
            <person name="Skrede I."/>
            <person name="Drula E."/>
            <person name="Henrissat B."/>
            <person name="Morin E."/>
            <person name="Kohler A."/>
            <person name="Barry K."/>
            <person name="LaButti K."/>
            <person name="Morin E."/>
            <person name="Salamov A."/>
            <person name="Lipzen A."/>
            <person name="Mereny Z."/>
            <person name="Hegedus B."/>
            <person name="Baldrian P."/>
            <person name="Stursova M."/>
            <person name="Weitz H."/>
            <person name="Taylor A."/>
            <person name="Grigoriev I.V."/>
            <person name="Nagy L.G."/>
            <person name="Martin F."/>
            <person name="Kauserud H."/>
        </authorList>
    </citation>
    <scope>NUCLEOTIDE SEQUENCE</scope>
    <source>
        <strain evidence="1">9284</strain>
    </source>
</reference>